<name>B8G5N6_CHLAD</name>
<dbReference type="AlphaFoldDB" id="B8G5N6"/>
<accession>B8G5N6</accession>
<keyword evidence="2" id="KW-1185">Reference proteome</keyword>
<gene>
    <name evidence="1" type="ordered locus">Cagg_0824</name>
</gene>
<dbReference type="GO" id="GO:0016757">
    <property type="term" value="F:glycosyltransferase activity"/>
    <property type="evidence" value="ECO:0007669"/>
    <property type="project" value="TreeGrafter"/>
</dbReference>
<protein>
    <submittedName>
        <fullName evidence="1">Glycosyl transferase group 1</fullName>
    </submittedName>
</protein>
<dbReference type="eggNOG" id="COG0438">
    <property type="taxonomic scope" value="Bacteria"/>
</dbReference>
<organism evidence="1 2">
    <name type="scientific">Chloroflexus aggregans (strain MD-66 / DSM 9485)</name>
    <dbReference type="NCBI Taxonomy" id="326427"/>
    <lineage>
        <taxon>Bacteria</taxon>
        <taxon>Bacillati</taxon>
        <taxon>Chloroflexota</taxon>
        <taxon>Chloroflexia</taxon>
        <taxon>Chloroflexales</taxon>
        <taxon>Chloroflexineae</taxon>
        <taxon>Chloroflexaceae</taxon>
        <taxon>Chloroflexus</taxon>
    </lineage>
</organism>
<dbReference type="SUPFAM" id="SSF53756">
    <property type="entry name" value="UDP-Glycosyltransferase/glycogen phosphorylase"/>
    <property type="match status" value="1"/>
</dbReference>
<dbReference type="EMBL" id="CP001337">
    <property type="protein sequence ID" value="ACL23747.1"/>
    <property type="molecule type" value="Genomic_DNA"/>
</dbReference>
<keyword evidence="1" id="KW-0808">Transferase</keyword>
<dbReference type="CAZy" id="GT4">
    <property type="family name" value="Glycosyltransferase Family 4"/>
</dbReference>
<evidence type="ECO:0000313" key="1">
    <source>
        <dbReference type="EMBL" id="ACL23747.1"/>
    </source>
</evidence>
<dbReference type="PANTHER" id="PTHR12526">
    <property type="entry name" value="GLYCOSYLTRANSFERASE"/>
    <property type="match status" value="1"/>
</dbReference>
<dbReference type="STRING" id="326427.Cagg_0824"/>
<dbReference type="CDD" id="cd03801">
    <property type="entry name" value="GT4_PimA-like"/>
    <property type="match status" value="1"/>
</dbReference>
<dbReference type="RefSeq" id="WP_012616113.1">
    <property type="nucleotide sequence ID" value="NC_011831.1"/>
</dbReference>
<dbReference type="KEGG" id="cag:Cagg_0824"/>
<dbReference type="Gene3D" id="3.40.50.2000">
    <property type="entry name" value="Glycogen Phosphorylase B"/>
    <property type="match status" value="2"/>
</dbReference>
<reference evidence="1" key="1">
    <citation type="submission" date="2008-12" db="EMBL/GenBank/DDBJ databases">
        <title>Complete sequence of Chloroflexus aggregans DSM 9485.</title>
        <authorList>
            <consortium name="US DOE Joint Genome Institute"/>
            <person name="Lucas S."/>
            <person name="Copeland A."/>
            <person name="Lapidus A."/>
            <person name="Glavina del Rio T."/>
            <person name="Dalin E."/>
            <person name="Tice H."/>
            <person name="Pitluck S."/>
            <person name="Foster B."/>
            <person name="Larimer F."/>
            <person name="Land M."/>
            <person name="Hauser L."/>
            <person name="Kyrpides N."/>
            <person name="Mikhailova N."/>
            <person name="Bryant D."/>
            <person name="Richardson P."/>
        </authorList>
    </citation>
    <scope>NUCLEOTIDE SEQUENCE</scope>
    <source>
        <strain evidence="1">DSM 9485</strain>
    </source>
</reference>
<dbReference type="Proteomes" id="UP000002508">
    <property type="component" value="Chromosome"/>
</dbReference>
<evidence type="ECO:0000313" key="2">
    <source>
        <dbReference type="Proteomes" id="UP000002508"/>
    </source>
</evidence>
<dbReference type="HOGENOM" id="CLU_028014_0_1_0"/>
<proteinExistence type="predicted"/>
<sequence length="407" mass="45087">MLKILFVAPYTPSPIRVRPYQFIRHLSQRGHAITLVCPVDNDTAYHELRTICQRVVAVPIRRIDHLFAYAHALPHNLPLQAAHCLTPAMVAAVANEIRSGDHHIIHIEHLRAAEIVRAALHQCGDGPPTLLDAVDSISLLFERTWRRGTTLSSRVRALIDLARTRRYEAAYPQRFTAIAVTSPEDRWALTTLNTTLHKAGASPIIVAPNGVDLTYFHPPTAPRRPNHIVFTGKMSYHANEAAARYLIEEIMPRVWAVRPHVTVTLAGAEPGPRLRAYARDPRVTVTGAVPDLRPYLMQATLAVAPIRYGVGVQNKVLEAMATATPVITARQATVALSAHANRDLIVADDTDAFAHAILELLVNPERCTALGRAGRKYVEQHHNWHTSVAQIEMGYLTALSATRDRSL</sequence>
<dbReference type="Pfam" id="PF13692">
    <property type="entry name" value="Glyco_trans_1_4"/>
    <property type="match status" value="1"/>
</dbReference>
<dbReference type="PANTHER" id="PTHR12526:SF600">
    <property type="entry name" value="GLYCOSYL TRANSFERASE GROUP 1"/>
    <property type="match status" value="1"/>
</dbReference>